<reference evidence="3 4" key="1">
    <citation type="submission" date="2019-06" db="EMBL/GenBank/DDBJ databases">
        <title>Sequencing the genomes of 1000 actinobacteria strains.</title>
        <authorList>
            <person name="Klenk H.-P."/>
        </authorList>
    </citation>
    <scope>NUCLEOTIDE SEQUENCE [LARGE SCALE GENOMIC DNA]</scope>
    <source>
        <strain evidence="3 4">DSM 17305</strain>
    </source>
</reference>
<dbReference type="AlphaFoldDB" id="A0A542EW54"/>
<dbReference type="GO" id="GO:0006355">
    <property type="term" value="P:regulation of DNA-templated transcription"/>
    <property type="evidence" value="ECO:0007669"/>
    <property type="project" value="InterPro"/>
</dbReference>
<dbReference type="GO" id="GO:0003677">
    <property type="term" value="F:DNA binding"/>
    <property type="evidence" value="ECO:0007669"/>
    <property type="project" value="InterPro"/>
</dbReference>
<name>A0A542EW54_9ACTN</name>
<protein>
    <submittedName>
        <fullName evidence="3">Regulatory LuxR family protein</fullName>
    </submittedName>
</protein>
<dbReference type="PANTHER" id="PTHR34293">
    <property type="entry name" value="HTH-TYPE TRANSCRIPTIONAL REGULATOR TRMBL2"/>
    <property type="match status" value="1"/>
</dbReference>
<dbReference type="CDD" id="cd06170">
    <property type="entry name" value="LuxR_C_like"/>
    <property type="match status" value="1"/>
</dbReference>
<feature type="coiled-coil region" evidence="1">
    <location>
        <begin position="76"/>
        <end position="103"/>
    </location>
</feature>
<dbReference type="Pfam" id="PF00196">
    <property type="entry name" value="GerE"/>
    <property type="match status" value="1"/>
</dbReference>
<keyword evidence="1" id="KW-0175">Coiled coil</keyword>
<dbReference type="PROSITE" id="PS50043">
    <property type="entry name" value="HTH_LUXR_2"/>
    <property type="match status" value="1"/>
</dbReference>
<dbReference type="Proteomes" id="UP000316298">
    <property type="component" value="Unassembled WGS sequence"/>
</dbReference>
<dbReference type="EMBL" id="VFMM01000001">
    <property type="protein sequence ID" value="TQJ19582.1"/>
    <property type="molecule type" value="Genomic_DNA"/>
</dbReference>
<keyword evidence="4" id="KW-1185">Reference proteome</keyword>
<dbReference type="SUPFAM" id="SSF46894">
    <property type="entry name" value="C-terminal effector domain of the bipartite response regulators"/>
    <property type="match status" value="1"/>
</dbReference>
<dbReference type="InterPro" id="IPR051797">
    <property type="entry name" value="TrmB-like"/>
</dbReference>
<dbReference type="PANTHER" id="PTHR34293:SF1">
    <property type="entry name" value="HTH-TYPE TRANSCRIPTIONAL REGULATOR TRMBL2"/>
    <property type="match status" value="1"/>
</dbReference>
<organism evidence="3 4">
    <name type="scientific">Kribbella jejuensis</name>
    <dbReference type="NCBI Taxonomy" id="236068"/>
    <lineage>
        <taxon>Bacteria</taxon>
        <taxon>Bacillati</taxon>
        <taxon>Actinomycetota</taxon>
        <taxon>Actinomycetes</taxon>
        <taxon>Propionibacteriales</taxon>
        <taxon>Kribbellaceae</taxon>
        <taxon>Kribbella</taxon>
    </lineage>
</organism>
<dbReference type="SMART" id="SM00421">
    <property type="entry name" value="HTH_LUXR"/>
    <property type="match status" value="1"/>
</dbReference>
<dbReference type="InterPro" id="IPR016032">
    <property type="entry name" value="Sig_transdc_resp-reg_C-effctor"/>
</dbReference>
<accession>A0A542EW54</accession>
<evidence type="ECO:0000313" key="4">
    <source>
        <dbReference type="Proteomes" id="UP000316298"/>
    </source>
</evidence>
<dbReference type="RefSeq" id="WP_238332215.1">
    <property type="nucleotide sequence ID" value="NZ_BAAAKA010000029.1"/>
</dbReference>
<dbReference type="Gene3D" id="1.10.10.10">
    <property type="entry name" value="Winged helix-like DNA-binding domain superfamily/Winged helix DNA-binding domain"/>
    <property type="match status" value="2"/>
</dbReference>
<comment type="caution">
    <text evidence="3">The sequence shown here is derived from an EMBL/GenBank/DDBJ whole genome shotgun (WGS) entry which is preliminary data.</text>
</comment>
<feature type="domain" description="HTH luxR-type" evidence="2">
    <location>
        <begin position="260"/>
        <end position="325"/>
    </location>
</feature>
<dbReference type="InterPro" id="IPR036388">
    <property type="entry name" value="WH-like_DNA-bd_sf"/>
</dbReference>
<dbReference type="PRINTS" id="PR00038">
    <property type="entry name" value="HTHLUXR"/>
</dbReference>
<dbReference type="InterPro" id="IPR000792">
    <property type="entry name" value="Tscrpt_reg_LuxR_C"/>
</dbReference>
<sequence>MLEPLGVDEATFAVYHALLSHPDSTPEQIAALVDRPTSEVLELMDKLRRLELLVPTWTNPDGEHAVHPRVGLTGLAERRRTELNKALGELREAEASAEVIAEQYNELLTSRSSGDVEVLRGRANASRRIEELAMKAKETFWGLIPAHFDDSVPKSERSPDFELLERGIKLRTLYLQSMTASKPAVEYVSTMHRLGGEVRVTPTLPMRLLIFDQEIAVMPMDPENPTAGAVIHRTPAVVSVALALFDAYWSRATELFDADDRDDETPLTPHESEVLRLLAGGAKDEQVARLLGISLRTARRITANLSERLDAASRFELGVAAAKRGWV</sequence>
<gene>
    <name evidence="3" type="ORF">FB475_3752</name>
</gene>
<evidence type="ECO:0000313" key="3">
    <source>
        <dbReference type="EMBL" id="TQJ19582.1"/>
    </source>
</evidence>
<evidence type="ECO:0000259" key="2">
    <source>
        <dbReference type="PROSITE" id="PS50043"/>
    </source>
</evidence>
<proteinExistence type="predicted"/>
<evidence type="ECO:0000256" key="1">
    <source>
        <dbReference type="SAM" id="Coils"/>
    </source>
</evidence>